<keyword evidence="7" id="KW-1133">Transmembrane helix</keyword>
<dbReference type="InterPro" id="IPR014001">
    <property type="entry name" value="Helicase_ATP-bd"/>
</dbReference>
<feature type="transmembrane region" description="Helical" evidence="7">
    <location>
        <begin position="345"/>
        <end position="367"/>
    </location>
</feature>
<dbReference type="Pfam" id="PF00270">
    <property type="entry name" value="DEAD"/>
    <property type="match status" value="1"/>
</dbReference>
<evidence type="ECO:0000256" key="2">
    <source>
        <dbReference type="ARBA" id="ARBA00022801"/>
    </source>
</evidence>
<dbReference type="PROSITE" id="PS51195">
    <property type="entry name" value="Q_MOTIF"/>
    <property type="match status" value="1"/>
</dbReference>
<dbReference type="PANTHER" id="PTHR31061:SF28">
    <property type="entry name" value="HEPARAN-ALPHA-GLUCOSAMINIDE N-ACETYLTRANSFERASE-LIKE"/>
    <property type="match status" value="1"/>
</dbReference>
<dbReference type="GO" id="GO:0005524">
    <property type="term" value="F:ATP binding"/>
    <property type="evidence" value="ECO:0007669"/>
    <property type="project" value="UniProtKB-KW"/>
</dbReference>
<feature type="transmembrane region" description="Helical" evidence="7">
    <location>
        <begin position="162"/>
        <end position="184"/>
    </location>
</feature>
<dbReference type="EMBL" id="CM007363">
    <property type="protein sequence ID" value="OIW14708.1"/>
    <property type="molecule type" value="Genomic_DNA"/>
</dbReference>
<feature type="domain" description="DEAD-box RNA helicase Q" evidence="10">
    <location>
        <begin position="566"/>
        <end position="594"/>
    </location>
</feature>
<dbReference type="InterPro" id="IPR044742">
    <property type="entry name" value="DEAD/DEAH_RhlB"/>
</dbReference>
<dbReference type="PANTHER" id="PTHR31061">
    <property type="entry name" value="LD22376P"/>
    <property type="match status" value="1"/>
</dbReference>
<dbReference type="Pfam" id="PF07786">
    <property type="entry name" value="HGSNAT_cat"/>
    <property type="match status" value="1"/>
</dbReference>
<dbReference type="AlphaFoldDB" id="A0A4P1RNJ2"/>
<evidence type="ECO:0000256" key="6">
    <source>
        <dbReference type="SAM" id="MobiDB-lite"/>
    </source>
</evidence>
<dbReference type="CDD" id="cd00268">
    <property type="entry name" value="DEADc"/>
    <property type="match status" value="1"/>
</dbReference>
<organism evidence="11 12">
    <name type="scientific">Lupinus angustifolius</name>
    <name type="common">Narrow-leaved blue lupine</name>
    <dbReference type="NCBI Taxonomy" id="3871"/>
    <lineage>
        <taxon>Eukaryota</taxon>
        <taxon>Viridiplantae</taxon>
        <taxon>Streptophyta</taxon>
        <taxon>Embryophyta</taxon>
        <taxon>Tracheophyta</taxon>
        <taxon>Spermatophyta</taxon>
        <taxon>Magnoliopsida</taxon>
        <taxon>eudicotyledons</taxon>
        <taxon>Gunneridae</taxon>
        <taxon>Pentapetalae</taxon>
        <taxon>rosids</taxon>
        <taxon>fabids</taxon>
        <taxon>Fabales</taxon>
        <taxon>Fabaceae</taxon>
        <taxon>Papilionoideae</taxon>
        <taxon>50 kb inversion clade</taxon>
        <taxon>genistoids sensu lato</taxon>
        <taxon>core genistoids</taxon>
        <taxon>Genisteae</taxon>
        <taxon>Lupinus</taxon>
    </lineage>
</organism>
<dbReference type="Pfam" id="PF00271">
    <property type="entry name" value="Helicase_C"/>
    <property type="match status" value="1"/>
</dbReference>
<dbReference type="Gramene" id="OIW14708">
    <property type="protein sequence ID" value="OIW14708"/>
    <property type="gene ID" value="TanjilG_33050"/>
</dbReference>
<dbReference type="SUPFAM" id="SSF52540">
    <property type="entry name" value="P-loop containing nucleoside triphosphate hydrolases"/>
    <property type="match status" value="1"/>
</dbReference>
<protein>
    <recommendedName>
        <fullName evidence="13">RNA helicase</fullName>
    </recommendedName>
</protein>
<evidence type="ECO:0000259" key="10">
    <source>
        <dbReference type="PROSITE" id="PS51195"/>
    </source>
</evidence>
<dbReference type="InterPro" id="IPR012429">
    <property type="entry name" value="HGSNAT_cat"/>
</dbReference>
<evidence type="ECO:0000256" key="1">
    <source>
        <dbReference type="ARBA" id="ARBA00022741"/>
    </source>
</evidence>
<evidence type="ECO:0000256" key="7">
    <source>
        <dbReference type="SAM" id="Phobius"/>
    </source>
</evidence>
<feature type="transmembrane region" description="Helical" evidence="7">
    <location>
        <begin position="130"/>
        <end position="150"/>
    </location>
</feature>
<dbReference type="CDD" id="cd18787">
    <property type="entry name" value="SF2_C_DEAD"/>
    <property type="match status" value="1"/>
</dbReference>
<dbReference type="InterPro" id="IPR027417">
    <property type="entry name" value="P-loop_NTPase"/>
</dbReference>
<evidence type="ECO:0000313" key="11">
    <source>
        <dbReference type="EMBL" id="OIW14708.1"/>
    </source>
</evidence>
<keyword evidence="3" id="KW-0347">Helicase</keyword>
<feature type="transmembrane region" description="Helical" evidence="7">
    <location>
        <begin position="91"/>
        <end position="110"/>
    </location>
</feature>
<feature type="short sequence motif" description="Q motif" evidence="5">
    <location>
        <begin position="566"/>
        <end position="594"/>
    </location>
</feature>
<evidence type="ECO:0000259" key="9">
    <source>
        <dbReference type="PROSITE" id="PS51194"/>
    </source>
</evidence>
<dbReference type="GO" id="GO:0016787">
    <property type="term" value="F:hydrolase activity"/>
    <property type="evidence" value="ECO:0007669"/>
    <property type="project" value="UniProtKB-KW"/>
</dbReference>
<evidence type="ECO:0000313" key="12">
    <source>
        <dbReference type="Proteomes" id="UP000188354"/>
    </source>
</evidence>
<keyword evidence="4" id="KW-0067">ATP-binding</keyword>
<name>A0A4P1RNJ2_LUPAN</name>
<evidence type="ECO:0008006" key="13">
    <source>
        <dbReference type="Google" id="ProtNLM"/>
    </source>
</evidence>
<dbReference type="STRING" id="3871.A0A4P1RNJ2"/>
<feature type="transmembrane region" description="Helical" evidence="7">
    <location>
        <begin position="388"/>
        <end position="407"/>
    </location>
</feature>
<feature type="transmembrane region" description="Helical" evidence="7">
    <location>
        <begin position="59"/>
        <end position="79"/>
    </location>
</feature>
<proteinExistence type="predicted"/>
<feature type="transmembrane region" description="Helical" evidence="7">
    <location>
        <begin position="317"/>
        <end position="339"/>
    </location>
</feature>
<dbReference type="PROSITE" id="PS51192">
    <property type="entry name" value="HELICASE_ATP_BIND_1"/>
    <property type="match status" value="1"/>
</dbReference>
<dbReference type="InterPro" id="IPR014014">
    <property type="entry name" value="RNA_helicase_DEAD_Q_motif"/>
</dbReference>
<feature type="compositionally biased region" description="Basic residues" evidence="6">
    <location>
        <begin position="485"/>
        <end position="497"/>
    </location>
</feature>
<reference evidence="11 12" key="1">
    <citation type="journal article" date="2017" name="Plant Biotechnol. J.">
        <title>A comprehensive draft genome sequence for lupin (Lupinus angustifolius), an emerging health food: insights into plant-microbe interactions and legume evolution.</title>
        <authorList>
            <person name="Hane J.K."/>
            <person name="Ming Y."/>
            <person name="Kamphuis L.G."/>
            <person name="Nelson M.N."/>
            <person name="Garg G."/>
            <person name="Atkins C.A."/>
            <person name="Bayer P.E."/>
            <person name="Bravo A."/>
            <person name="Bringans S."/>
            <person name="Cannon S."/>
            <person name="Edwards D."/>
            <person name="Foley R."/>
            <person name="Gao L.L."/>
            <person name="Harrison M.J."/>
            <person name="Huang W."/>
            <person name="Hurgobin B."/>
            <person name="Li S."/>
            <person name="Liu C.W."/>
            <person name="McGrath A."/>
            <person name="Morahan G."/>
            <person name="Murray J."/>
            <person name="Weller J."/>
            <person name="Jian J."/>
            <person name="Singh K.B."/>
        </authorList>
    </citation>
    <scope>NUCLEOTIDE SEQUENCE [LARGE SCALE GENOMIC DNA]</scope>
    <source>
        <strain evidence="12">cv. Tanjil</strain>
        <tissue evidence="11">Whole plant</tissue>
    </source>
</reference>
<feature type="transmembrane region" description="Helical" evidence="7">
    <location>
        <begin position="275"/>
        <end position="296"/>
    </location>
</feature>
<feature type="domain" description="Helicase C-terminal" evidence="9">
    <location>
        <begin position="817"/>
        <end position="971"/>
    </location>
</feature>
<dbReference type="GO" id="GO:0003676">
    <property type="term" value="F:nucleic acid binding"/>
    <property type="evidence" value="ECO:0007669"/>
    <property type="project" value="InterPro"/>
</dbReference>
<dbReference type="GO" id="GO:0003724">
    <property type="term" value="F:RNA helicase activity"/>
    <property type="evidence" value="ECO:0007669"/>
    <property type="project" value="InterPro"/>
</dbReference>
<evidence type="ECO:0000259" key="8">
    <source>
        <dbReference type="PROSITE" id="PS51192"/>
    </source>
</evidence>
<dbReference type="InterPro" id="IPR001650">
    <property type="entry name" value="Helicase_C-like"/>
</dbReference>
<keyword evidence="2" id="KW-0378">Hydrolase</keyword>
<gene>
    <name evidence="11" type="ORF">TanjilG_33050</name>
</gene>
<feature type="transmembrane region" description="Helical" evidence="7">
    <location>
        <begin position="28"/>
        <end position="47"/>
    </location>
</feature>
<dbReference type="PROSITE" id="PS51194">
    <property type="entry name" value="HELICASE_CTER"/>
    <property type="match status" value="1"/>
</dbReference>
<dbReference type="InterPro" id="IPR011545">
    <property type="entry name" value="DEAD/DEAH_box_helicase_dom"/>
</dbReference>
<dbReference type="SMART" id="SM00487">
    <property type="entry name" value="DEXDc"/>
    <property type="match status" value="1"/>
</dbReference>
<dbReference type="Proteomes" id="UP000188354">
    <property type="component" value="Chromosome LG03"/>
</dbReference>
<sequence length="971" mass="107682">MADSQPLLLPQHTPTPTRLASLDVFRGLSVFMMILVDYGGSIFPFISHSPWNGLHLADLVMPFFLFIVGISLSLSYKTNPSHFRNSATSKSLLRALKIATLGIILQGGFFHGTTSNTYGVDILTIRFLGILQRISIGYIVAALCEIWLPSRQGEQFGFFKTYYSHWFVALILLALYSGLLYGLYVPDWQFDVSVSTSSSPPIDGNNIYTVNCSVRGDLGPACNSAGMIDRYILGLDHLYRKPVYRNLKECNMSAKGQVLDGSPSWCHAPFDPEGILSSITAAVSCIIGLQYGHILVHQEVRYNQVYGTSDHKDRLDNWLRFSFSFLALGLFLASIGIPINKSLYTISYMLLTSAASGLTFIALYVLVDVYGQRRLTSVLEWMGKHAMSIFVLVSSNLAVIAIQGFYWTKPDNNIKEAKVVRSAMGCSNLFSNAAVYVSLTTKYNNHSFSFSLTPSSTTSPTQVTRVITNNDSSLKPSFGRLKPQKLKPLIHKTKHQKSSSNSNRNRNRDKDDDDNGDEEEDNSNAASHFKASKGRGWGDGGGSYRAESSQTYLRKTTPDTNFFSLKSFTDLGYSHYMIQSLKKLSFTSPSHIQAMAFAPVIGGKTCVVADQSGSGKTLAYLVPIIQRLRQEELDGHSKSSSQAPRVVVLAPTAELASQVLDNCRSMSKSGVPFKSMVITGGFRQRTQLENLKQGVDVLIATPGRFLSLIKEGLLQLTNLRCAVLDEVDILFGDEDFEVALQHLINSSPVATQYLFVTATLPKDIYSKLAEVFPDCEMIMGPSMHRISSRLEEVLVDCSGEDGQEKTPDTAFLNKKSALLQLAEETPVPRTIVFCNKIETCRKVENALTRFDRKGSNIQVLPFHAAMTQESRHASMKEFTRSPSKQVSQFMVCTDRASRGIDFAGVDHVILFDFPRDPSEYVRRVGRTARGARGEGKAFIFVVGKQISLARKIMERNRKGHPLHDVPSAYEL</sequence>
<feature type="domain" description="Helicase ATP-binding" evidence="8">
    <location>
        <begin position="597"/>
        <end position="778"/>
    </location>
</feature>
<feature type="region of interest" description="Disordered" evidence="6">
    <location>
        <begin position="485"/>
        <end position="550"/>
    </location>
</feature>
<keyword evidence="7" id="KW-0812">Transmembrane</keyword>
<evidence type="ECO:0000256" key="3">
    <source>
        <dbReference type="ARBA" id="ARBA00022806"/>
    </source>
</evidence>
<dbReference type="SMART" id="SM00490">
    <property type="entry name" value="HELICc"/>
    <property type="match status" value="1"/>
</dbReference>
<evidence type="ECO:0000256" key="4">
    <source>
        <dbReference type="ARBA" id="ARBA00022840"/>
    </source>
</evidence>
<keyword evidence="1" id="KW-0547">Nucleotide-binding</keyword>
<feature type="compositionally biased region" description="Acidic residues" evidence="6">
    <location>
        <begin position="511"/>
        <end position="522"/>
    </location>
</feature>
<keyword evidence="7" id="KW-0472">Membrane</keyword>
<dbReference type="Gene3D" id="3.40.50.300">
    <property type="entry name" value="P-loop containing nucleotide triphosphate hydrolases"/>
    <property type="match status" value="2"/>
</dbReference>
<evidence type="ECO:0000256" key="5">
    <source>
        <dbReference type="PROSITE-ProRule" id="PRU00552"/>
    </source>
</evidence>
<accession>A0A4P1RNJ2</accession>
<keyword evidence="12" id="KW-1185">Reference proteome</keyword>